<sequence>MPKVHTNLISIGFKIPLNFPAKQKMEEKYIMEMVIIASSPRVGSSLISDLLTQAEAGYVAEHFNLSVHVPKVVKEKNLINLNEHFNFITNNYKNSNGNIFTVKCHFDQFFNYSQQVDIFKPFQKIHFIHIKRNKKQNQYSLAFMEKKLNAINNSNLAVQRDSKTTKIIKDKIHPLLGSLPKISLIDQCLSFNNNFYGYIRRS</sequence>
<dbReference type="Proteomes" id="UP001318321">
    <property type="component" value="Unassembled WGS sequence"/>
</dbReference>
<protein>
    <recommendedName>
        <fullName evidence="3">Sulfotransferase domain-containing protein</fullName>
    </recommendedName>
</protein>
<comment type="caution">
    <text evidence="1">The sequence shown here is derived from an EMBL/GenBank/DDBJ whole genome shotgun (WGS) entry which is preliminary data.</text>
</comment>
<evidence type="ECO:0000313" key="1">
    <source>
        <dbReference type="EMBL" id="NIC04301.1"/>
    </source>
</evidence>
<evidence type="ECO:0000313" key="2">
    <source>
        <dbReference type="Proteomes" id="UP001318321"/>
    </source>
</evidence>
<proteinExistence type="predicted"/>
<keyword evidence="2" id="KW-1185">Reference proteome</keyword>
<name>A0ABX0PMM4_9GAMM</name>
<gene>
    <name evidence="1" type="ORF">HBJ55_02505</name>
</gene>
<dbReference type="Gene3D" id="3.40.50.300">
    <property type="entry name" value="P-loop containing nucleotide triphosphate hydrolases"/>
    <property type="match status" value="1"/>
</dbReference>
<evidence type="ECO:0008006" key="3">
    <source>
        <dbReference type="Google" id="ProtNLM"/>
    </source>
</evidence>
<dbReference type="InterPro" id="IPR027417">
    <property type="entry name" value="P-loop_NTPase"/>
</dbReference>
<dbReference type="SUPFAM" id="SSF52540">
    <property type="entry name" value="P-loop containing nucleoside triphosphate hydrolases"/>
    <property type="match status" value="1"/>
</dbReference>
<accession>A0ABX0PMM4</accession>
<reference evidence="1 2" key="1">
    <citation type="submission" date="2020-03" db="EMBL/GenBank/DDBJ databases">
        <title>Identification of Halomonas strains.</title>
        <authorList>
            <person name="Xiao Z."/>
            <person name="Dong F."/>
            <person name="Wang Z."/>
            <person name="Zhao J.-Y."/>
        </authorList>
    </citation>
    <scope>NUCLEOTIDE SEQUENCE [LARGE SCALE GENOMIC DNA]</scope>
    <source>
        <strain evidence="1 2">DX6</strain>
    </source>
</reference>
<dbReference type="EMBL" id="JAAQTO010000005">
    <property type="protein sequence ID" value="NIC04301.1"/>
    <property type="molecule type" value="Genomic_DNA"/>
</dbReference>
<organism evidence="1 2">
    <name type="scientific">Billgrantia bachuensis</name>
    <dbReference type="NCBI Taxonomy" id="2717286"/>
    <lineage>
        <taxon>Bacteria</taxon>
        <taxon>Pseudomonadati</taxon>
        <taxon>Pseudomonadota</taxon>
        <taxon>Gammaproteobacteria</taxon>
        <taxon>Oceanospirillales</taxon>
        <taxon>Halomonadaceae</taxon>
        <taxon>Billgrantia</taxon>
    </lineage>
</organism>